<dbReference type="Gene3D" id="3.80.10.10">
    <property type="entry name" value="Ribonuclease Inhibitor"/>
    <property type="match status" value="1"/>
</dbReference>
<sequence>MTLLTAPNHSSPAVDRQTLFRVIFPIIDDLEPNTLPALLFCGNRLLCQEALAVIYRSIDVVLPASSTIPNIRASKKINAILRYPRLALHVRVLTISHHEDASISPTEPIVPVEVDVARACTWETVARLIRTCSEVEELEWISGLGIGAPMWEAIAFSKHLRRLELSCPPLHPAHDVSDPPTYPRINPELYLLSPLGQALDGKSARGKVVGNGNVGLGIGWEGLEVLKLSLLSSTGAKNLATHLILLASHPSALRTLRLETHFLDSYFSSSISRLGALGVLRHLELSTTGTRFNEDCLKEIIEACAGLASLIIDDVEGRLDKNTWASIEHWPSTFNSLEIIICEYTEHHSDRWVTNHLQSLHKIPFDQLKRFVVRRRMHPTALLPFLPRGTQVIQPSTKMEPFSPPEALIQALSCSSASLEELCLDWWEINGRDLDAILKSAKSVRVLEVMIKASLNQILSISNQFAKCPNLVRLVLNLTNDQQPPSPNVKAKITPISIGLDSLPDELRTNLEEAQHITADIKDLRKFARRLPRLQYIDWTGRGGQGLWTFSRKYLKSQIVNIEFTHAAVLTKDIWERCQQSPPSYDFGQHANIQSERCLELPPLSQSTADFPALQRQRDTTATVTRPTPSSKEDSANTNDVLRDFSFPGPLEFGREAPAPLREAQHIQKPASKIGSAGSPTHRSLGFSKPDNLPSRVSSLSLTPSVWTKPQSVYSAEIMNRANDHQSARTVQDSGRFTTSSKASRTSKGRLIPGSVESKREIKNSDVTESNRQRQKAGKSEENGWTVVGETRMAKPKQGKKQGNGV</sequence>
<dbReference type="AlphaFoldDB" id="A0AAJ8LH66"/>
<keyword evidence="3" id="KW-1185">Reference proteome</keyword>
<name>A0AAJ8LH66_9TREE</name>
<feature type="region of interest" description="Disordered" evidence="1">
    <location>
        <begin position="724"/>
        <end position="806"/>
    </location>
</feature>
<gene>
    <name evidence="2" type="ORF">CI109_102190</name>
</gene>
<dbReference type="RefSeq" id="XP_065823172.1">
    <property type="nucleotide sequence ID" value="XM_065967100.1"/>
</dbReference>
<dbReference type="EMBL" id="CP144054">
    <property type="protein sequence ID" value="WWD17749.1"/>
    <property type="molecule type" value="Genomic_DNA"/>
</dbReference>
<dbReference type="GeneID" id="43588950"/>
<feature type="region of interest" description="Disordered" evidence="1">
    <location>
        <begin position="611"/>
        <end position="699"/>
    </location>
</feature>
<reference evidence="2" key="2">
    <citation type="submission" date="2024-01" db="EMBL/GenBank/DDBJ databases">
        <title>Comparative genomics of Cryptococcus and Kwoniella reveals pathogenesis evolution and contrasting modes of karyotype evolution via chromosome fusion or intercentromeric recombination.</title>
        <authorList>
            <person name="Coelho M.A."/>
            <person name="David-Palma M."/>
            <person name="Shea T."/>
            <person name="Bowers K."/>
            <person name="McGinley-Smith S."/>
            <person name="Mohammad A.W."/>
            <person name="Gnirke A."/>
            <person name="Yurkov A.M."/>
            <person name="Nowrousian M."/>
            <person name="Sun S."/>
            <person name="Cuomo C.A."/>
            <person name="Heitman J."/>
        </authorList>
    </citation>
    <scope>NUCLEOTIDE SEQUENCE</scope>
    <source>
        <strain evidence="2">CBS 12478</strain>
    </source>
</reference>
<organism evidence="2 3">
    <name type="scientific">Kwoniella shandongensis</name>
    <dbReference type="NCBI Taxonomy" id="1734106"/>
    <lineage>
        <taxon>Eukaryota</taxon>
        <taxon>Fungi</taxon>
        <taxon>Dikarya</taxon>
        <taxon>Basidiomycota</taxon>
        <taxon>Agaricomycotina</taxon>
        <taxon>Tremellomycetes</taxon>
        <taxon>Tremellales</taxon>
        <taxon>Cryptococcaceae</taxon>
        <taxon>Kwoniella</taxon>
    </lineage>
</organism>
<reference evidence="2" key="1">
    <citation type="submission" date="2017-08" db="EMBL/GenBank/DDBJ databases">
        <authorList>
            <person name="Cuomo C."/>
            <person name="Billmyre B."/>
            <person name="Heitman J."/>
        </authorList>
    </citation>
    <scope>NUCLEOTIDE SEQUENCE</scope>
    <source>
        <strain evidence="2">CBS 12478</strain>
    </source>
</reference>
<dbReference type="SUPFAM" id="SSF52047">
    <property type="entry name" value="RNI-like"/>
    <property type="match status" value="1"/>
</dbReference>
<dbReference type="KEGG" id="ksn:43588950"/>
<feature type="compositionally biased region" description="Basic and acidic residues" evidence="1">
    <location>
        <begin position="757"/>
        <end position="782"/>
    </location>
</feature>
<evidence type="ECO:0000313" key="2">
    <source>
        <dbReference type="EMBL" id="WWD17749.1"/>
    </source>
</evidence>
<dbReference type="InterPro" id="IPR032675">
    <property type="entry name" value="LRR_dom_sf"/>
</dbReference>
<dbReference type="Proteomes" id="UP000322225">
    <property type="component" value="Chromosome 4"/>
</dbReference>
<protein>
    <submittedName>
        <fullName evidence="2">Uncharacterized protein</fullName>
    </submittedName>
</protein>
<evidence type="ECO:0000313" key="3">
    <source>
        <dbReference type="Proteomes" id="UP000322225"/>
    </source>
</evidence>
<feature type="compositionally biased region" description="Polar residues" evidence="1">
    <location>
        <begin position="620"/>
        <end position="640"/>
    </location>
</feature>
<accession>A0AAJ8LH66</accession>
<feature type="compositionally biased region" description="Polar residues" evidence="1">
    <location>
        <begin position="728"/>
        <end position="746"/>
    </location>
</feature>
<evidence type="ECO:0000256" key="1">
    <source>
        <dbReference type="SAM" id="MobiDB-lite"/>
    </source>
</evidence>
<proteinExistence type="predicted"/>